<dbReference type="GO" id="GO:0009055">
    <property type="term" value="F:electron transfer activity"/>
    <property type="evidence" value="ECO:0007669"/>
    <property type="project" value="UniProtKB-UniRule"/>
</dbReference>
<keyword evidence="1 4" id="KW-0349">Heme</keyword>
<dbReference type="InterPro" id="IPR009056">
    <property type="entry name" value="Cyt_c-like_dom"/>
</dbReference>
<feature type="region of interest" description="Disordered" evidence="7">
    <location>
        <begin position="181"/>
        <end position="202"/>
    </location>
</feature>
<keyword evidence="9" id="KW-0614">Plasmid</keyword>
<dbReference type="SUPFAM" id="SSF46626">
    <property type="entry name" value="Cytochrome c"/>
    <property type="match status" value="1"/>
</dbReference>
<evidence type="ECO:0000259" key="8">
    <source>
        <dbReference type="PROSITE" id="PS51007"/>
    </source>
</evidence>
<keyword evidence="3 4" id="KW-0408">Iron</keyword>
<dbReference type="GO" id="GO:0020037">
    <property type="term" value="F:heme binding"/>
    <property type="evidence" value="ECO:0007669"/>
    <property type="project" value="UniProtKB-UniRule"/>
</dbReference>
<protein>
    <recommendedName>
        <fullName evidence="4">Cytochrome c-L</fullName>
    </recommendedName>
</protein>
<reference evidence="10" key="1">
    <citation type="submission" date="2009-01" db="EMBL/GenBank/DDBJ databases">
        <title>Complete sequence of plasmid 2 of Methylobacterium nodulans ORS 2060.</title>
        <authorList>
            <consortium name="US DOE Joint Genome Institute"/>
            <person name="Lucas S."/>
            <person name="Copeland A."/>
            <person name="Lapidus A."/>
            <person name="Glavina del Rio T."/>
            <person name="Dalin E."/>
            <person name="Tice H."/>
            <person name="Bruce D."/>
            <person name="Goodwin L."/>
            <person name="Pitluck S."/>
            <person name="Sims D."/>
            <person name="Brettin T."/>
            <person name="Detter J.C."/>
            <person name="Han C."/>
            <person name="Larimer F."/>
            <person name="Land M."/>
            <person name="Hauser L."/>
            <person name="Kyrpides N."/>
            <person name="Ivanova N."/>
            <person name="Marx C.J."/>
            <person name="Richardson P."/>
        </authorList>
    </citation>
    <scope>NUCLEOTIDE SEQUENCE [LARGE SCALE GENOMIC DNA]</scope>
    <source>
        <strain evidence="10">LMG 21967 / CNCM I-2342 / ORS 2060</strain>
        <plasmid evidence="10">Plasmid pMNOD02</plasmid>
    </source>
</reference>
<comment type="PTM">
    <text evidence="5">Binds 1 heme c group covalently per subunit.</text>
</comment>
<dbReference type="NCBIfam" id="TIGR03872">
    <property type="entry name" value="cytochrome_MoxG"/>
    <property type="match status" value="1"/>
</dbReference>
<comment type="function">
    <text evidence="4">Electron acceptor for MDH. Acts in methanol oxidation.</text>
</comment>
<dbReference type="InterPro" id="IPR036909">
    <property type="entry name" value="Cyt_c-like_dom_sf"/>
</dbReference>
<evidence type="ECO:0000313" key="10">
    <source>
        <dbReference type="Proteomes" id="UP000008207"/>
    </source>
</evidence>
<comment type="subcellular location">
    <subcellularLocation>
        <location evidence="4">Periplasm</location>
    </subcellularLocation>
</comment>
<keyword evidence="4" id="KW-0249">Electron transport</keyword>
<dbReference type="Pfam" id="PF13442">
    <property type="entry name" value="Cytochrome_CBB3"/>
    <property type="match status" value="1"/>
</dbReference>
<evidence type="ECO:0000256" key="3">
    <source>
        <dbReference type="ARBA" id="ARBA00023004"/>
    </source>
</evidence>
<evidence type="ECO:0000256" key="5">
    <source>
        <dbReference type="PIRSR" id="PIRSR000008-1"/>
    </source>
</evidence>
<evidence type="ECO:0000256" key="6">
    <source>
        <dbReference type="PIRSR" id="PIRSR000008-2"/>
    </source>
</evidence>
<accession>B8IWZ1</accession>
<dbReference type="PIRSF" id="PIRSF000008">
    <property type="entry name" value="Cytochrome_c551i"/>
    <property type="match status" value="1"/>
</dbReference>
<evidence type="ECO:0000256" key="4">
    <source>
        <dbReference type="PIRNR" id="PIRNR000008"/>
    </source>
</evidence>
<feature type="binding site" description="axial binding residue" evidence="6">
    <location>
        <position position="98"/>
    </location>
    <ligand>
        <name>heme c</name>
        <dbReference type="ChEBI" id="CHEBI:61717"/>
    </ligand>
    <ligandPart>
        <name>Fe</name>
        <dbReference type="ChEBI" id="CHEBI:18248"/>
    </ligandPart>
</feature>
<keyword evidence="10" id="KW-1185">Reference proteome</keyword>
<evidence type="ECO:0000256" key="2">
    <source>
        <dbReference type="ARBA" id="ARBA00022723"/>
    </source>
</evidence>
<evidence type="ECO:0000256" key="1">
    <source>
        <dbReference type="ARBA" id="ARBA00022617"/>
    </source>
</evidence>
<dbReference type="RefSeq" id="WP_012631234.1">
    <property type="nucleotide sequence ID" value="NC_011887.1"/>
</dbReference>
<feature type="binding site" description="covalent" evidence="5">
    <location>
        <position position="97"/>
    </location>
    <ligand>
        <name>heme c</name>
        <dbReference type="ChEBI" id="CHEBI:61717"/>
    </ligand>
</feature>
<name>B8IWZ1_METNO</name>
<dbReference type="GO" id="GO:0005506">
    <property type="term" value="F:iron ion binding"/>
    <property type="evidence" value="ECO:0007669"/>
    <property type="project" value="UniProtKB-UniRule"/>
</dbReference>
<dbReference type="Proteomes" id="UP000008207">
    <property type="component" value="Plasmid pMNOD02"/>
</dbReference>
<organism evidence="9 10">
    <name type="scientific">Methylobacterium nodulans (strain LMG 21967 / CNCM I-2342 / ORS 2060)</name>
    <dbReference type="NCBI Taxonomy" id="460265"/>
    <lineage>
        <taxon>Bacteria</taxon>
        <taxon>Pseudomonadati</taxon>
        <taxon>Pseudomonadota</taxon>
        <taxon>Alphaproteobacteria</taxon>
        <taxon>Hyphomicrobiales</taxon>
        <taxon>Methylobacteriaceae</taxon>
        <taxon>Methylobacterium</taxon>
    </lineage>
</organism>
<dbReference type="HOGENOM" id="CLU_109361_0_0_5"/>
<gene>
    <name evidence="9" type="ordered locus">Mnod_8038</name>
</gene>
<dbReference type="InterPro" id="IPR009153">
    <property type="entry name" value="Cyt_cL"/>
</dbReference>
<proteinExistence type="predicted"/>
<dbReference type="GO" id="GO:0042597">
    <property type="term" value="C:periplasmic space"/>
    <property type="evidence" value="ECO:0007669"/>
    <property type="project" value="UniProtKB-SubCell"/>
</dbReference>
<dbReference type="EMBL" id="CP001351">
    <property type="protein sequence ID" value="ACL63032.1"/>
    <property type="molecule type" value="Genomic_DNA"/>
</dbReference>
<sequence length="202" mass="21517">MMKRWTALSASLGLVVTITALGPLAGALSPRATAQSSSVDLRSVVTGEKLDLNEALPEGRDTEGVKRFLASGRNPYLFDASCLKKGEQTFLAACSGCHGHVGEGKIGPGLNDNYWTYPQGTTDAGLFSIVFGGAQAQMGPQSLSLTLDDILQAMAWVRHLYTGPAQDAEWLSEDQKKSYTPYKLGETFPDDPPGMCRGSGKS</sequence>
<evidence type="ECO:0000256" key="7">
    <source>
        <dbReference type="SAM" id="MobiDB-lite"/>
    </source>
</evidence>
<dbReference type="AlphaFoldDB" id="B8IWZ1"/>
<feature type="binding site" description="covalent" evidence="5">
    <location>
        <position position="94"/>
    </location>
    <ligand>
        <name>heme c</name>
        <dbReference type="ChEBI" id="CHEBI:61717"/>
    </ligand>
</feature>
<feature type="domain" description="Cytochrome c" evidence="8">
    <location>
        <begin position="81"/>
        <end position="161"/>
    </location>
</feature>
<dbReference type="GO" id="GO:0015945">
    <property type="term" value="P:methanol metabolic process"/>
    <property type="evidence" value="ECO:0007669"/>
    <property type="project" value="UniProtKB-UniRule"/>
</dbReference>
<keyword evidence="4" id="KW-0485">Methanol utilization</keyword>
<dbReference type="OrthoDB" id="9779283at2"/>
<dbReference type="Gene3D" id="1.10.760.10">
    <property type="entry name" value="Cytochrome c-like domain"/>
    <property type="match status" value="1"/>
</dbReference>
<dbReference type="PROSITE" id="PS51007">
    <property type="entry name" value="CYTC"/>
    <property type="match status" value="1"/>
</dbReference>
<keyword evidence="2 4" id="KW-0479">Metal-binding</keyword>
<geneLocation type="plasmid" evidence="9 10">
    <name>pMNOD02</name>
</geneLocation>
<dbReference type="KEGG" id="mno:Mnod_8038"/>
<keyword evidence="4" id="KW-0574">Periplasm</keyword>
<keyword evidence="4" id="KW-0813">Transport</keyword>
<evidence type="ECO:0000313" key="9">
    <source>
        <dbReference type="EMBL" id="ACL63032.1"/>
    </source>
</evidence>